<evidence type="ECO:0000313" key="2">
    <source>
        <dbReference type="Proteomes" id="UP001386955"/>
    </source>
</evidence>
<proteinExistence type="predicted"/>
<gene>
    <name evidence="1" type="ORF">VNO78_11623</name>
</gene>
<sequence length="71" mass="8231">MQYLSSMQVGVFWLLVCFLISFFLSLFLSLSLSVHSYCIGSHSPDSEHTILFLFFVSSSDCYNEKIFLYIQ</sequence>
<dbReference type="AlphaFoldDB" id="A0AAN9XP63"/>
<evidence type="ECO:0000313" key="1">
    <source>
        <dbReference type="EMBL" id="KAK7400417.1"/>
    </source>
</evidence>
<dbReference type="EMBL" id="JAYMYS010000003">
    <property type="protein sequence ID" value="KAK7400417.1"/>
    <property type="molecule type" value="Genomic_DNA"/>
</dbReference>
<keyword evidence="2" id="KW-1185">Reference proteome</keyword>
<accession>A0AAN9XP63</accession>
<comment type="caution">
    <text evidence="1">The sequence shown here is derived from an EMBL/GenBank/DDBJ whole genome shotgun (WGS) entry which is preliminary data.</text>
</comment>
<reference evidence="1 2" key="1">
    <citation type="submission" date="2024-01" db="EMBL/GenBank/DDBJ databases">
        <title>The genomes of 5 underutilized Papilionoideae crops provide insights into root nodulation and disease resistanc.</title>
        <authorList>
            <person name="Jiang F."/>
        </authorList>
    </citation>
    <scope>NUCLEOTIDE SEQUENCE [LARGE SCALE GENOMIC DNA]</scope>
    <source>
        <strain evidence="1">DUOXIRENSHENG_FW03</strain>
        <tissue evidence="1">Leaves</tissue>
    </source>
</reference>
<dbReference type="Proteomes" id="UP001386955">
    <property type="component" value="Unassembled WGS sequence"/>
</dbReference>
<name>A0AAN9XP63_PSOTE</name>
<organism evidence="1 2">
    <name type="scientific">Psophocarpus tetragonolobus</name>
    <name type="common">Winged bean</name>
    <name type="synonym">Dolichos tetragonolobus</name>
    <dbReference type="NCBI Taxonomy" id="3891"/>
    <lineage>
        <taxon>Eukaryota</taxon>
        <taxon>Viridiplantae</taxon>
        <taxon>Streptophyta</taxon>
        <taxon>Embryophyta</taxon>
        <taxon>Tracheophyta</taxon>
        <taxon>Spermatophyta</taxon>
        <taxon>Magnoliopsida</taxon>
        <taxon>eudicotyledons</taxon>
        <taxon>Gunneridae</taxon>
        <taxon>Pentapetalae</taxon>
        <taxon>rosids</taxon>
        <taxon>fabids</taxon>
        <taxon>Fabales</taxon>
        <taxon>Fabaceae</taxon>
        <taxon>Papilionoideae</taxon>
        <taxon>50 kb inversion clade</taxon>
        <taxon>NPAAA clade</taxon>
        <taxon>indigoferoid/millettioid clade</taxon>
        <taxon>Phaseoleae</taxon>
        <taxon>Psophocarpus</taxon>
    </lineage>
</organism>
<protein>
    <submittedName>
        <fullName evidence="1">Uncharacterized protein</fullName>
    </submittedName>
</protein>